<dbReference type="Pfam" id="PF00293">
    <property type="entry name" value="NUDIX"/>
    <property type="match status" value="2"/>
</dbReference>
<dbReference type="InterPro" id="IPR015797">
    <property type="entry name" value="NUDIX_hydrolase-like_dom_sf"/>
</dbReference>
<evidence type="ECO:0000313" key="5">
    <source>
        <dbReference type="EMBL" id="MBK9296461.1"/>
    </source>
</evidence>
<dbReference type="PANTHER" id="PTHR43046">
    <property type="entry name" value="GDP-MANNOSE MANNOSYL HYDROLASE"/>
    <property type="match status" value="1"/>
</dbReference>
<dbReference type="EMBL" id="JADJZA010000002">
    <property type="protein sequence ID" value="MBK9296461.1"/>
    <property type="molecule type" value="Genomic_DNA"/>
</dbReference>
<feature type="domain" description="Nudix hydrolase" evidence="4">
    <location>
        <begin position="7"/>
        <end position="146"/>
    </location>
</feature>
<dbReference type="GO" id="GO:0016787">
    <property type="term" value="F:hydrolase activity"/>
    <property type="evidence" value="ECO:0007669"/>
    <property type="project" value="UniProtKB-KW"/>
</dbReference>
<name>A0A936NB82_9ACTN</name>
<evidence type="ECO:0000259" key="4">
    <source>
        <dbReference type="PROSITE" id="PS51462"/>
    </source>
</evidence>
<keyword evidence="2" id="KW-0378">Hydrolase</keyword>
<comment type="caution">
    <text evidence="5">The sequence shown here is derived from an EMBL/GenBank/DDBJ whole genome shotgun (WGS) entry which is preliminary data.</text>
</comment>
<evidence type="ECO:0000256" key="1">
    <source>
        <dbReference type="ARBA" id="ARBA00001946"/>
    </source>
</evidence>
<sequence length="314" mass="33565">MSGSNRLAVRVGGYALATRDHEGSLEILLTRCGPDARFPGQWALPGGGIEWGEHPRDTVVREVAEETSLDSVPGPLLTSYARRVAAKGSFPEGMAIGMIFAARVADGTPVLVENDGTSDLVAWHPMDALPELAWNAEAAVDLVRAGARSQQPADDQPGPGLGIPHRPRSSRRRLGAYAIATNHDADVPRILLVKLAIDDPEAGCWNLPGGGVEPGESPLEALHRECYEETGLALTNVTIHDVDSRVYESWGTMQIKHNVGVIYRGTARGAPEIMETDGSSAEVAWWPFDEAADLPLTMLTRGVLAGELLRSAEG</sequence>
<comment type="cofactor">
    <cofactor evidence="1">
        <name>Mg(2+)</name>
        <dbReference type="ChEBI" id="CHEBI:18420"/>
    </cofactor>
</comment>
<dbReference type="Gene3D" id="3.90.79.10">
    <property type="entry name" value="Nucleoside Triphosphate Pyrophosphohydrolase"/>
    <property type="match status" value="2"/>
</dbReference>
<gene>
    <name evidence="5" type="ORF">IPN02_06305</name>
</gene>
<evidence type="ECO:0000256" key="3">
    <source>
        <dbReference type="SAM" id="MobiDB-lite"/>
    </source>
</evidence>
<dbReference type="PANTHER" id="PTHR43046:SF2">
    <property type="entry name" value="8-OXO-DGTP DIPHOSPHATASE-RELATED"/>
    <property type="match status" value="1"/>
</dbReference>
<accession>A0A936NB82</accession>
<feature type="region of interest" description="Disordered" evidence="3">
    <location>
        <begin position="145"/>
        <end position="168"/>
    </location>
</feature>
<dbReference type="Proteomes" id="UP000727993">
    <property type="component" value="Unassembled WGS sequence"/>
</dbReference>
<dbReference type="SUPFAM" id="SSF55811">
    <property type="entry name" value="Nudix"/>
    <property type="match status" value="2"/>
</dbReference>
<proteinExistence type="predicted"/>
<dbReference type="InterPro" id="IPR020476">
    <property type="entry name" value="Nudix_hydrolase"/>
</dbReference>
<evidence type="ECO:0000256" key="2">
    <source>
        <dbReference type="ARBA" id="ARBA00022801"/>
    </source>
</evidence>
<organism evidence="5 6">
    <name type="scientific">Candidatus Neomicrothrix subdominans</name>
    <dbReference type="NCBI Taxonomy" id="2954438"/>
    <lineage>
        <taxon>Bacteria</taxon>
        <taxon>Bacillati</taxon>
        <taxon>Actinomycetota</taxon>
        <taxon>Acidimicrobiia</taxon>
        <taxon>Acidimicrobiales</taxon>
        <taxon>Microthrixaceae</taxon>
        <taxon>Candidatus Neomicrothrix</taxon>
    </lineage>
</organism>
<dbReference type="PRINTS" id="PR00502">
    <property type="entry name" value="NUDIXFAMILY"/>
</dbReference>
<feature type="domain" description="Nudix hydrolase" evidence="4">
    <location>
        <begin position="171"/>
        <end position="309"/>
    </location>
</feature>
<evidence type="ECO:0000313" key="6">
    <source>
        <dbReference type="Proteomes" id="UP000727993"/>
    </source>
</evidence>
<dbReference type="InterPro" id="IPR000086">
    <property type="entry name" value="NUDIX_hydrolase_dom"/>
</dbReference>
<protein>
    <submittedName>
        <fullName evidence="5">NUDIX domain-containing protein</fullName>
    </submittedName>
</protein>
<dbReference type="AlphaFoldDB" id="A0A936NB82"/>
<reference evidence="5 6" key="1">
    <citation type="submission" date="2020-10" db="EMBL/GenBank/DDBJ databases">
        <title>Connecting structure to function with the recovery of over 1000 high-quality activated sludge metagenome-assembled genomes encoding full-length rRNA genes using long-read sequencing.</title>
        <authorList>
            <person name="Singleton C.M."/>
            <person name="Petriglieri F."/>
            <person name="Kristensen J.M."/>
            <person name="Kirkegaard R.H."/>
            <person name="Michaelsen T.Y."/>
            <person name="Andersen M.H."/>
            <person name="Karst S.M."/>
            <person name="Dueholm M.S."/>
            <person name="Nielsen P.H."/>
            <person name="Albertsen M."/>
        </authorList>
    </citation>
    <scope>NUCLEOTIDE SEQUENCE [LARGE SCALE GENOMIC DNA]</scope>
    <source>
        <strain evidence="5">Lyne_18-Q3-R50-59_MAXAC.006</strain>
    </source>
</reference>
<dbReference type="PROSITE" id="PS51462">
    <property type="entry name" value="NUDIX"/>
    <property type="match status" value="2"/>
</dbReference>
<dbReference type="CDD" id="cd02883">
    <property type="entry name" value="NUDIX_Hydrolase"/>
    <property type="match status" value="2"/>
</dbReference>